<dbReference type="Proteomes" id="UP001066276">
    <property type="component" value="Chromosome 4_1"/>
</dbReference>
<proteinExistence type="predicted"/>
<feature type="region of interest" description="Disordered" evidence="1">
    <location>
        <begin position="54"/>
        <end position="81"/>
    </location>
</feature>
<evidence type="ECO:0000313" key="3">
    <source>
        <dbReference type="Proteomes" id="UP001066276"/>
    </source>
</evidence>
<evidence type="ECO:0000256" key="1">
    <source>
        <dbReference type="SAM" id="MobiDB-lite"/>
    </source>
</evidence>
<sequence length="124" mass="13138">MSDPSSPDPIRSRSAGFFGRRVGESLFLSWAKVPRGPPRPYFFFGAPLRSDFSGSPLVRPRPISPGPQSGPSRTGDGPQPRCAGPLLTFYAVVAARVCGLRFTGLAPPGGPSTDLGAKRSRPRS</sequence>
<reference evidence="2" key="1">
    <citation type="journal article" date="2022" name="bioRxiv">
        <title>Sequencing and chromosome-scale assembly of the giantPleurodeles waltlgenome.</title>
        <authorList>
            <person name="Brown T."/>
            <person name="Elewa A."/>
            <person name="Iarovenko S."/>
            <person name="Subramanian E."/>
            <person name="Araus A.J."/>
            <person name="Petzold A."/>
            <person name="Susuki M."/>
            <person name="Suzuki K.-i.T."/>
            <person name="Hayashi T."/>
            <person name="Toyoda A."/>
            <person name="Oliveira C."/>
            <person name="Osipova E."/>
            <person name="Leigh N.D."/>
            <person name="Simon A."/>
            <person name="Yun M.H."/>
        </authorList>
    </citation>
    <scope>NUCLEOTIDE SEQUENCE</scope>
    <source>
        <strain evidence="2">20211129_DDA</strain>
        <tissue evidence="2">Liver</tissue>
    </source>
</reference>
<dbReference type="EMBL" id="JANPWB010000007">
    <property type="protein sequence ID" value="KAJ1173773.1"/>
    <property type="molecule type" value="Genomic_DNA"/>
</dbReference>
<keyword evidence="3" id="KW-1185">Reference proteome</keyword>
<accession>A0AAV7TBG9</accession>
<name>A0AAV7TBG9_PLEWA</name>
<organism evidence="2 3">
    <name type="scientific">Pleurodeles waltl</name>
    <name type="common">Iberian ribbed newt</name>
    <dbReference type="NCBI Taxonomy" id="8319"/>
    <lineage>
        <taxon>Eukaryota</taxon>
        <taxon>Metazoa</taxon>
        <taxon>Chordata</taxon>
        <taxon>Craniata</taxon>
        <taxon>Vertebrata</taxon>
        <taxon>Euteleostomi</taxon>
        <taxon>Amphibia</taxon>
        <taxon>Batrachia</taxon>
        <taxon>Caudata</taxon>
        <taxon>Salamandroidea</taxon>
        <taxon>Salamandridae</taxon>
        <taxon>Pleurodelinae</taxon>
        <taxon>Pleurodeles</taxon>
    </lineage>
</organism>
<comment type="caution">
    <text evidence="2">The sequence shown here is derived from an EMBL/GenBank/DDBJ whole genome shotgun (WGS) entry which is preliminary data.</text>
</comment>
<evidence type="ECO:0000313" key="2">
    <source>
        <dbReference type="EMBL" id="KAJ1173773.1"/>
    </source>
</evidence>
<gene>
    <name evidence="2" type="ORF">NDU88_005599</name>
</gene>
<protein>
    <submittedName>
        <fullName evidence="2">Uncharacterized protein</fullName>
    </submittedName>
</protein>
<dbReference type="AlphaFoldDB" id="A0AAV7TBG9"/>
<feature type="region of interest" description="Disordered" evidence="1">
    <location>
        <begin position="102"/>
        <end position="124"/>
    </location>
</feature>